<evidence type="ECO:0000313" key="6">
    <source>
        <dbReference type="Proteomes" id="UP001596150"/>
    </source>
</evidence>
<keyword evidence="1" id="KW-0805">Transcription regulation</keyword>
<dbReference type="InterPro" id="IPR023187">
    <property type="entry name" value="Tscrpt_reg_MarR-type_CS"/>
</dbReference>
<dbReference type="PANTHER" id="PTHR33164:SF102">
    <property type="entry name" value="TRANSCRIPTIONAL REGULATORY PROTEIN"/>
    <property type="match status" value="1"/>
</dbReference>
<dbReference type="SUPFAM" id="SSF46785">
    <property type="entry name" value="Winged helix' DNA-binding domain"/>
    <property type="match status" value="1"/>
</dbReference>
<evidence type="ECO:0000313" key="5">
    <source>
        <dbReference type="EMBL" id="MFC5515522.1"/>
    </source>
</evidence>
<dbReference type="RefSeq" id="WP_380223685.1">
    <property type="nucleotide sequence ID" value="NZ_JAPKNH010000001.1"/>
</dbReference>
<proteinExistence type="predicted"/>
<reference evidence="6" key="1">
    <citation type="journal article" date="2019" name="Int. J. Syst. Evol. Microbiol.">
        <title>The Global Catalogue of Microorganisms (GCM) 10K type strain sequencing project: providing services to taxonomists for standard genome sequencing and annotation.</title>
        <authorList>
            <consortium name="The Broad Institute Genomics Platform"/>
            <consortium name="The Broad Institute Genome Sequencing Center for Infectious Disease"/>
            <person name="Wu L."/>
            <person name="Ma J."/>
        </authorList>
    </citation>
    <scope>NUCLEOTIDE SEQUENCE [LARGE SCALE GENOMIC DNA]</scope>
    <source>
        <strain evidence="6">KACC 12633</strain>
    </source>
</reference>
<feature type="domain" description="HTH marR-type" evidence="4">
    <location>
        <begin position="44"/>
        <end position="179"/>
    </location>
</feature>
<name>A0ABW0PVJ6_9HYPH</name>
<dbReference type="InterPro" id="IPR000835">
    <property type="entry name" value="HTH_MarR-typ"/>
</dbReference>
<dbReference type="EMBL" id="JBHSML010000003">
    <property type="protein sequence ID" value="MFC5515522.1"/>
    <property type="molecule type" value="Genomic_DNA"/>
</dbReference>
<dbReference type="InterPro" id="IPR039422">
    <property type="entry name" value="MarR/SlyA-like"/>
</dbReference>
<keyword evidence="6" id="KW-1185">Reference proteome</keyword>
<evidence type="ECO:0000256" key="2">
    <source>
        <dbReference type="ARBA" id="ARBA00023125"/>
    </source>
</evidence>
<keyword evidence="3" id="KW-0804">Transcription</keyword>
<evidence type="ECO:0000256" key="3">
    <source>
        <dbReference type="ARBA" id="ARBA00023163"/>
    </source>
</evidence>
<dbReference type="Pfam" id="PF12802">
    <property type="entry name" value="MarR_2"/>
    <property type="match status" value="1"/>
</dbReference>
<protein>
    <submittedName>
        <fullName evidence="5">MarR family transcriptional regulator</fullName>
    </submittedName>
</protein>
<dbReference type="PROSITE" id="PS50995">
    <property type="entry name" value="HTH_MARR_2"/>
    <property type="match status" value="1"/>
</dbReference>
<dbReference type="PANTHER" id="PTHR33164">
    <property type="entry name" value="TRANSCRIPTIONAL REGULATOR, MARR FAMILY"/>
    <property type="match status" value="1"/>
</dbReference>
<accession>A0ABW0PVJ6</accession>
<evidence type="ECO:0000256" key="1">
    <source>
        <dbReference type="ARBA" id="ARBA00023015"/>
    </source>
</evidence>
<evidence type="ECO:0000259" key="4">
    <source>
        <dbReference type="PROSITE" id="PS50995"/>
    </source>
</evidence>
<dbReference type="Proteomes" id="UP001596150">
    <property type="component" value="Unassembled WGS sequence"/>
</dbReference>
<dbReference type="InterPro" id="IPR036390">
    <property type="entry name" value="WH_DNA-bd_sf"/>
</dbReference>
<dbReference type="PROSITE" id="PS01117">
    <property type="entry name" value="HTH_MARR_1"/>
    <property type="match status" value="1"/>
</dbReference>
<dbReference type="InterPro" id="IPR036388">
    <property type="entry name" value="WH-like_DNA-bd_sf"/>
</dbReference>
<dbReference type="Gene3D" id="1.10.10.10">
    <property type="entry name" value="Winged helix-like DNA-binding domain superfamily/Winged helix DNA-binding domain"/>
    <property type="match status" value="1"/>
</dbReference>
<comment type="caution">
    <text evidence="5">The sequence shown here is derived from an EMBL/GenBank/DDBJ whole genome shotgun (WGS) entry which is preliminary data.</text>
</comment>
<keyword evidence="2" id="KW-0238">DNA-binding</keyword>
<sequence length="189" mass="21276">MTRELLQAAVEVEESARIYSSNGSPSSSSVITVVTEHDGGHVTHFELARTIERVNRRFTDLLRIEMGKLGVGDIGPAQVMVLFTIGNGELSVRDLLDKGHYLGSNVSYYLKQLVDLGYIDRVASQRDRRSARISLSPKGHDLCNALRTADDTYHRLLVRDEVESRELDNAYRLLQKLELVWTNATRYGV</sequence>
<gene>
    <name evidence="5" type="ORF">ACFPP9_07050</name>
</gene>
<dbReference type="SMART" id="SM00347">
    <property type="entry name" value="HTH_MARR"/>
    <property type="match status" value="1"/>
</dbReference>
<organism evidence="5 6">
    <name type="scientific">Kaistia terrae</name>
    <dbReference type="NCBI Taxonomy" id="537017"/>
    <lineage>
        <taxon>Bacteria</taxon>
        <taxon>Pseudomonadati</taxon>
        <taxon>Pseudomonadota</taxon>
        <taxon>Alphaproteobacteria</taxon>
        <taxon>Hyphomicrobiales</taxon>
        <taxon>Kaistiaceae</taxon>
        <taxon>Kaistia</taxon>
    </lineage>
</organism>